<feature type="region of interest" description="Disordered" evidence="1">
    <location>
        <begin position="109"/>
        <end position="146"/>
    </location>
</feature>
<dbReference type="GeneID" id="63825461"/>
<dbReference type="InParanoid" id="A0A165F9J6"/>
<keyword evidence="2" id="KW-0812">Transmembrane</keyword>
<proteinExistence type="predicted"/>
<keyword evidence="2" id="KW-0472">Membrane</keyword>
<feature type="compositionally biased region" description="Polar residues" evidence="1">
    <location>
        <begin position="109"/>
        <end position="119"/>
    </location>
</feature>
<evidence type="ECO:0000313" key="3">
    <source>
        <dbReference type="EMBL" id="KZT08635.1"/>
    </source>
</evidence>
<dbReference type="AlphaFoldDB" id="A0A165F9J6"/>
<name>A0A165F9J6_9APHY</name>
<dbReference type="RefSeq" id="XP_040766375.1">
    <property type="nucleotide sequence ID" value="XM_040908432.1"/>
</dbReference>
<evidence type="ECO:0000256" key="2">
    <source>
        <dbReference type="SAM" id="Phobius"/>
    </source>
</evidence>
<dbReference type="Proteomes" id="UP000076871">
    <property type="component" value="Unassembled WGS sequence"/>
</dbReference>
<keyword evidence="4" id="KW-1185">Reference proteome</keyword>
<feature type="transmembrane region" description="Helical" evidence="2">
    <location>
        <begin position="58"/>
        <end position="77"/>
    </location>
</feature>
<accession>A0A165F9J6</accession>
<evidence type="ECO:0000313" key="4">
    <source>
        <dbReference type="Proteomes" id="UP000076871"/>
    </source>
</evidence>
<sequence length="146" mass="15742">MASPAQRLDNPPSHIPGLGHFAASQEPRMARLRVLDLSPGYVSSSPFAQVHYFHYEPLAAMTPLMVLFAVAVLNFAYQSLDRHSVIPCRPPGVHDAEVYGPVPPQSIATSLSSYHQSPSPVKASVPTCVDPGHVPEPGQVSHSTQR</sequence>
<evidence type="ECO:0000256" key="1">
    <source>
        <dbReference type="SAM" id="MobiDB-lite"/>
    </source>
</evidence>
<reference evidence="3 4" key="1">
    <citation type="journal article" date="2016" name="Mol. Biol. Evol.">
        <title>Comparative Genomics of Early-Diverging Mushroom-Forming Fungi Provides Insights into the Origins of Lignocellulose Decay Capabilities.</title>
        <authorList>
            <person name="Nagy L.G."/>
            <person name="Riley R."/>
            <person name="Tritt A."/>
            <person name="Adam C."/>
            <person name="Daum C."/>
            <person name="Floudas D."/>
            <person name="Sun H."/>
            <person name="Yadav J.S."/>
            <person name="Pangilinan J."/>
            <person name="Larsson K.H."/>
            <person name="Matsuura K."/>
            <person name="Barry K."/>
            <person name="Labutti K."/>
            <person name="Kuo R."/>
            <person name="Ohm R.A."/>
            <person name="Bhattacharya S.S."/>
            <person name="Shirouzu T."/>
            <person name="Yoshinaga Y."/>
            <person name="Martin F.M."/>
            <person name="Grigoriev I.V."/>
            <person name="Hibbett D.S."/>
        </authorList>
    </citation>
    <scope>NUCLEOTIDE SEQUENCE [LARGE SCALE GENOMIC DNA]</scope>
    <source>
        <strain evidence="3 4">93-53</strain>
    </source>
</reference>
<dbReference type="EMBL" id="KV427614">
    <property type="protein sequence ID" value="KZT08635.1"/>
    <property type="molecule type" value="Genomic_DNA"/>
</dbReference>
<organism evidence="3 4">
    <name type="scientific">Laetiporus sulphureus 93-53</name>
    <dbReference type="NCBI Taxonomy" id="1314785"/>
    <lineage>
        <taxon>Eukaryota</taxon>
        <taxon>Fungi</taxon>
        <taxon>Dikarya</taxon>
        <taxon>Basidiomycota</taxon>
        <taxon>Agaricomycotina</taxon>
        <taxon>Agaricomycetes</taxon>
        <taxon>Polyporales</taxon>
        <taxon>Laetiporus</taxon>
    </lineage>
</organism>
<gene>
    <name evidence="3" type="ORF">LAESUDRAFT_723520</name>
</gene>
<protein>
    <submittedName>
        <fullName evidence="3">Uncharacterized protein</fullName>
    </submittedName>
</protein>
<keyword evidence="2" id="KW-1133">Transmembrane helix</keyword>